<accession>A0A0A7ICM9</accession>
<dbReference type="EMBL" id="CP007457">
    <property type="protein sequence ID" value="AIZ16579.1"/>
    <property type="molecule type" value="Genomic_DNA"/>
</dbReference>
<dbReference type="GO" id="GO:0030246">
    <property type="term" value="F:carbohydrate binding"/>
    <property type="evidence" value="ECO:0007669"/>
    <property type="project" value="InterPro"/>
</dbReference>
<evidence type="ECO:0000313" key="1">
    <source>
        <dbReference type="EMBL" id="AIZ16579.1"/>
    </source>
</evidence>
<dbReference type="GO" id="GO:0004034">
    <property type="term" value="F:aldose 1-epimerase activity"/>
    <property type="evidence" value="ECO:0007669"/>
    <property type="project" value="TreeGrafter"/>
</dbReference>
<dbReference type="OrthoDB" id="4739604at2"/>
<reference evidence="1 2" key="1">
    <citation type="journal article" date="2015" name="Genome Announc.">
        <title>Bifidobacterium pseudolongum Strain PV8-2, Isolated from a Stool Sample of an Anemic Kenyan Infant.</title>
        <authorList>
            <person name="Vazquez-Gutierrez P."/>
            <person name="Lacroix C."/>
            <person name="Chassard C."/>
            <person name="Klumpp J."/>
            <person name="Stevens M.J."/>
            <person name="Jans C."/>
        </authorList>
    </citation>
    <scope>NUCLEOTIDE SEQUENCE [LARGE SCALE GENOMIC DNA]</scope>
    <source>
        <strain evidence="1 2">PV8-2</strain>
    </source>
</reference>
<dbReference type="PANTHER" id="PTHR10091:SF0">
    <property type="entry name" value="GALACTOSE MUTAROTASE"/>
    <property type="match status" value="1"/>
</dbReference>
<dbReference type="SUPFAM" id="SSF74650">
    <property type="entry name" value="Galactose mutarotase-like"/>
    <property type="match status" value="1"/>
</dbReference>
<dbReference type="Proteomes" id="UP000030636">
    <property type="component" value="Chromosome"/>
</dbReference>
<dbReference type="InterPro" id="IPR037480">
    <property type="entry name" value="YihR-like"/>
</dbReference>
<dbReference type="GO" id="GO:0006006">
    <property type="term" value="P:glucose metabolic process"/>
    <property type="evidence" value="ECO:0007669"/>
    <property type="project" value="TreeGrafter"/>
</dbReference>
<name>A0A0A7ICM9_9BIFI</name>
<gene>
    <name evidence="1" type="ORF">AH67_06365</name>
</gene>
<dbReference type="KEGG" id="bpsp:AH67_06365"/>
<dbReference type="Gene3D" id="2.70.98.10">
    <property type="match status" value="1"/>
</dbReference>
<dbReference type="Pfam" id="PF01263">
    <property type="entry name" value="Aldose_epim"/>
    <property type="match status" value="1"/>
</dbReference>
<dbReference type="AlphaFoldDB" id="A0A0A7ICM9"/>
<dbReference type="GO" id="GO:0033499">
    <property type="term" value="P:galactose catabolic process via UDP-galactose, Leloir pathway"/>
    <property type="evidence" value="ECO:0007669"/>
    <property type="project" value="TreeGrafter"/>
</dbReference>
<sequence length="316" mass="34534">MAVTQLPPRTGQQYTIAFGDYTAVITQQGAGLRRLTWQGNDVVVPFGADDVPTCMRGQLLVPFPNRIEGGEYTFEGQTYELPIDEHERNNAIHGYGYRHFWTLERLTTSAVTLCWRTPNLAGYPFDVLVHVAYELDEDGLHVQVHAQNHGGEDAPWALAIHPWIANGGDAYGDAIDELNAQCTLELPARTHVTINQNLIPTGTEPVDGTAYDYREPKALSAQPIDDAWTDLEHDAGGTVTAVFTRIDGIRVRITGDESITSYQVCDASGFPEPIHPCGVAIEPQTAYANAFNTGIDLITIAPGESSTTNMLIGVVR</sequence>
<dbReference type="CDD" id="cd09022">
    <property type="entry name" value="Aldose_epim_Ec_YihR"/>
    <property type="match status" value="1"/>
</dbReference>
<dbReference type="InterPro" id="IPR008183">
    <property type="entry name" value="Aldose_1/G6P_1-epimerase"/>
</dbReference>
<protein>
    <submittedName>
        <fullName evidence="1">Aldose epimerase</fullName>
    </submittedName>
</protein>
<dbReference type="PANTHER" id="PTHR10091">
    <property type="entry name" value="ALDOSE-1-EPIMERASE"/>
    <property type="match status" value="1"/>
</dbReference>
<dbReference type="RefSeq" id="WP_022857992.1">
    <property type="nucleotide sequence ID" value="NZ_CP007457.1"/>
</dbReference>
<dbReference type="InterPro" id="IPR011013">
    <property type="entry name" value="Gal_mutarotase_sf_dom"/>
</dbReference>
<dbReference type="InterPro" id="IPR014718">
    <property type="entry name" value="GH-type_carb-bd"/>
</dbReference>
<organism evidence="1 2">
    <name type="scientific">Bifidobacterium pseudolongum PV8-2</name>
    <dbReference type="NCBI Taxonomy" id="1447715"/>
    <lineage>
        <taxon>Bacteria</taxon>
        <taxon>Bacillati</taxon>
        <taxon>Actinomycetota</taxon>
        <taxon>Actinomycetes</taxon>
        <taxon>Bifidobacteriales</taxon>
        <taxon>Bifidobacteriaceae</taxon>
        <taxon>Bifidobacterium</taxon>
    </lineage>
</organism>
<proteinExistence type="predicted"/>
<dbReference type="STRING" id="1447715.AH67_06365"/>
<dbReference type="HOGENOM" id="CLU_052486_1_1_11"/>
<keyword evidence="2" id="KW-1185">Reference proteome</keyword>
<evidence type="ECO:0000313" key="2">
    <source>
        <dbReference type="Proteomes" id="UP000030636"/>
    </source>
</evidence>